<evidence type="ECO:0000256" key="1">
    <source>
        <dbReference type="SAM" id="MobiDB-lite"/>
    </source>
</evidence>
<comment type="caution">
    <text evidence="3">The sequence shown here is derived from an EMBL/GenBank/DDBJ whole genome shotgun (WGS) entry which is preliminary data.</text>
</comment>
<dbReference type="SUPFAM" id="SSF46565">
    <property type="entry name" value="Chaperone J-domain"/>
    <property type="match status" value="1"/>
</dbReference>
<dbReference type="EMBL" id="JAIHNG010000130">
    <property type="protein sequence ID" value="KAI5955504.1"/>
    <property type="molecule type" value="Genomic_DNA"/>
</dbReference>
<feature type="compositionally biased region" description="Acidic residues" evidence="1">
    <location>
        <begin position="354"/>
        <end position="369"/>
    </location>
</feature>
<dbReference type="PRINTS" id="PR00625">
    <property type="entry name" value="JDOMAIN"/>
</dbReference>
<accession>A0AAD5FXU5</accession>
<evidence type="ECO:0000259" key="2">
    <source>
        <dbReference type="PROSITE" id="PS50076"/>
    </source>
</evidence>
<feature type="compositionally biased region" description="Polar residues" evidence="1">
    <location>
        <begin position="552"/>
        <end position="568"/>
    </location>
</feature>
<dbReference type="GO" id="GO:0042026">
    <property type="term" value="P:protein refolding"/>
    <property type="evidence" value="ECO:0007669"/>
    <property type="project" value="TreeGrafter"/>
</dbReference>
<feature type="compositionally biased region" description="Polar residues" evidence="1">
    <location>
        <begin position="431"/>
        <end position="446"/>
    </location>
</feature>
<evidence type="ECO:0000313" key="4">
    <source>
        <dbReference type="Proteomes" id="UP001204833"/>
    </source>
</evidence>
<feature type="region of interest" description="Disordered" evidence="1">
    <location>
        <begin position="172"/>
        <end position="478"/>
    </location>
</feature>
<feature type="compositionally biased region" description="Acidic residues" evidence="1">
    <location>
        <begin position="336"/>
        <end position="348"/>
    </location>
</feature>
<dbReference type="GO" id="GO:0051082">
    <property type="term" value="F:unfolded protein binding"/>
    <property type="evidence" value="ECO:0007669"/>
    <property type="project" value="TreeGrafter"/>
</dbReference>
<feature type="compositionally biased region" description="Basic and acidic residues" evidence="1">
    <location>
        <begin position="172"/>
        <end position="202"/>
    </location>
</feature>
<feature type="compositionally biased region" description="Low complexity" evidence="1">
    <location>
        <begin position="207"/>
        <end position="216"/>
    </location>
</feature>
<dbReference type="AlphaFoldDB" id="A0AAD5FXU5"/>
<dbReference type="GO" id="GO:0005737">
    <property type="term" value="C:cytoplasm"/>
    <property type="evidence" value="ECO:0007669"/>
    <property type="project" value="TreeGrafter"/>
</dbReference>
<reference evidence="3 4" key="1">
    <citation type="journal article" date="2022" name="DNA Res.">
        <title>Genome analysis of five recently described species of the CUG-Ser clade uncovers Candida theae as a new hybrid lineage with pathogenic potential in the Candida parapsilosis species complex.</title>
        <authorList>
            <person name="Mixao V."/>
            <person name="Del Olmo V."/>
            <person name="Hegedusova E."/>
            <person name="Saus E."/>
            <person name="Pryszcz L."/>
            <person name="Cillingova A."/>
            <person name="Nosek J."/>
            <person name="Gabaldon T."/>
        </authorList>
    </citation>
    <scope>NUCLEOTIDE SEQUENCE [LARGE SCALE GENOMIC DNA]</scope>
    <source>
        <strain evidence="3 4">CBS 12239</strain>
    </source>
</reference>
<dbReference type="PROSITE" id="PS50076">
    <property type="entry name" value="DNAJ_2"/>
    <property type="match status" value="1"/>
</dbReference>
<dbReference type="RefSeq" id="XP_051607847.1">
    <property type="nucleotide sequence ID" value="XM_051753076.1"/>
</dbReference>
<evidence type="ECO:0000313" key="3">
    <source>
        <dbReference type="EMBL" id="KAI5955504.1"/>
    </source>
</evidence>
<feature type="region of interest" description="Disordered" evidence="1">
    <location>
        <begin position="138"/>
        <end position="158"/>
    </location>
</feature>
<dbReference type="InterPro" id="IPR001623">
    <property type="entry name" value="DnaJ_domain"/>
</dbReference>
<sequence>MSLPTINHFQSLGVTPTTPFTDIKRAYRKLSLKYHPDKTPDKAHHEKFKEINSAFEVIRDHYEKFSTASSAQVPPSTAAPKATFFAYQQFATSNGGQTFTNRHYFSRFSNTEHTASNVRNGAHARGHTSEDAYFQAFHKSQEQRRKASQEAAEAARRDRERLVEILKAEAEAKRREEMQRAESRRKELEKMEEERKRMDAQRKQRQPSTNTTSSPSEEMNDPSKGTKSPSGLSGDSSDDEDDPFEHKQSHSSGAKKDKEYQDAKQRRRDMVDAAELADEVLKSQFGLDSTDKYYKTRSGKSRDGNENHTPPSKRRKDDKSSRSNRPRSGAATDPIILEDDFSDIEPIEISDGPDIQDDGVNADDDEFGIADETTRDKTLNNESRKSFNSSATGAKNGDRTATESTTDADYDPRKLDEYIPLKVKPKVPPRSGTTVSSRSDSKQAFVSSPGRGISPSTSTYTRHRATSPHKRSKISTDRELSAFDMGNFNLNVGDIEEVDYRDLGESLPDSEKRKQPSNVGNVAYNTRSTRRNQPRFTDGTSKAETLSTPLNKNTVRGHSVTSPTTSYEKSNRPDLTVLDFHASPNVHNFTSPQPPTLDFGPDISRSRWNRYVKSMVSYQKSFLEYKKLIVQYQVERTQKDFEHFDAVNDLSGDQANLTVYSTCLKRDLEVMTQFQEALRVFSFNMEMFRQNCSWISKVRENDPSWT</sequence>
<dbReference type="Proteomes" id="UP001204833">
    <property type="component" value="Unassembled WGS sequence"/>
</dbReference>
<protein>
    <recommendedName>
        <fullName evidence="2">J domain-containing protein</fullName>
    </recommendedName>
</protein>
<dbReference type="CDD" id="cd06257">
    <property type="entry name" value="DnaJ"/>
    <property type="match status" value="1"/>
</dbReference>
<name>A0AAD5FXU5_9ASCO</name>
<feature type="compositionally biased region" description="Polar residues" evidence="1">
    <location>
        <begin position="516"/>
        <end position="527"/>
    </location>
</feature>
<feature type="compositionally biased region" description="Basic and acidic residues" evidence="1">
    <location>
        <begin position="244"/>
        <end position="271"/>
    </location>
</feature>
<dbReference type="PANTHER" id="PTHR43096">
    <property type="entry name" value="DNAJ HOMOLOG 1, MITOCHONDRIAL-RELATED"/>
    <property type="match status" value="1"/>
</dbReference>
<dbReference type="Gene3D" id="1.10.287.110">
    <property type="entry name" value="DnaJ domain"/>
    <property type="match status" value="1"/>
</dbReference>
<feature type="compositionally biased region" description="Basic and acidic residues" evidence="1">
    <location>
        <begin position="139"/>
        <end position="158"/>
    </location>
</feature>
<proteinExistence type="predicted"/>
<feature type="region of interest" description="Disordered" evidence="1">
    <location>
        <begin position="506"/>
        <end position="546"/>
    </location>
</feature>
<feature type="region of interest" description="Disordered" evidence="1">
    <location>
        <begin position="552"/>
        <end position="571"/>
    </location>
</feature>
<gene>
    <name evidence="3" type="ORF">KGF57_003636</name>
</gene>
<feature type="compositionally biased region" description="Basic and acidic residues" evidence="1">
    <location>
        <begin position="289"/>
        <end position="306"/>
    </location>
</feature>
<dbReference type="GeneID" id="76151694"/>
<feature type="compositionally biased region" description="Polar residues" evidence="1">
    <location>
        <begin position="534"/>
        <end position="546"/>
    </location>
</feature>
<keyword evidence="4" id="KW-1185">Reference proteome</keyword>
<feature type="domain" description="J" evidence="2">
    <location>
        <begin position="7"/>
        <end position="63"/>
    </location>
</feature>
<feature type="compositionally biased region" description="Basic and acidic residues" evidence="1">
    <location>
        <begin position="372"/>
        <end position="385"/>
    </location>
</feature>
<feature type="compositionally biased region" description="Basic and acidic residues" evidence="1">
    <location>
        <begin position="410"/>
        <end position="419"/>
    </location>
</feature>
<dbReference type="SMART" id="SM00271">
    <property type="entry name" value="DnaJ"/>
    <property type="match status" value="1"/>
</dbReference>
<dbReference type="InterPro" id="IPR036869">
    <property type="entry name" value="J_dom_sf"/>
</dbReference>
<dbReference type="Pfam" id="PF00226">
    <property type="entry name" value="DnaJ"/>
    <property type="match status" value="1"/>
</dbReference>
<organism evidence="3 4">
    <name type="scientific">Candida theae</name>
    <dbReference type="NCBI Taxonomy" id="1198502"/>
    <lineage>
        <taxon>Eukaryota</taxon>
        <taxon>Fungi</taxon>
        <taxon>Dikarya</taxon>
        <taxon>Ascomycota</taxon>
        <taxon>Saccharomycotina</taxon>
        <taxon>Pichiomycetes</taxon>
        <taxon>Debaryomycetaceae</taxon>
        <taxon>Candida/Lodderomyces clade</taxon>
        <taxon>Candida</taxon>
    </lineage>
</organism>
<dbReference type="PANTHER" id="PTHR43096:SF10">
    <property type="entry name" value="CHAPERONE PROTEIN DNAJ A6, CHLOROPLASTIC"/>
    <property type="match status" value="1"/>
</dbReference>
<feature type="compositionally biased region" description="Basic residues" evidence="1">
    <location>
        <begin position="461"/>
        <end position="473"/>
    </location>
</feature>